<proteinExistence type="predicted"/>
<dbReference type="AlphaFoldDB" id="A0A426ZQ60"/>
<evidence type="ECO:0000313" key="3">
    <source>
        <dbReference type="EMBL" id="RRT66153.1"/>
    </source>
</evidence>
<organism evidence="3 4">
    <name type="scientific">Ensete ventricosum</name>
    <name type="common">Abyssinian banana</name>
    <name type="synonym">Musa ensete</name>
    <dbReference type="NCBI Taxonomy" id="4639"/>
    <lineage>
        <taxon>Eukaryota</taxon>
        <taxon>Viridiplantae</taxon>
        <taxon>Streptophyta</taxon>
        <taxon>Embryophyta</taxon>
        <taxon>Tracheophyta</taxon>
        <taxon>Spermatophyta</taxon>
        <taxon>Magnoliopsida</taxon>
        <taxon>Liliopsida</taxon>
        <taxon>Zingiberales</taxon>
        <taxon>Musaceae</taxon>
        <taxon>Ensete</taxon>
    </lineage>
</organism>
<reference evidence="3 4" key="1">
    <citation type="journal article" date="2014" name="Agronomy (Basel)">
        <title>A Draft Genome Sequence for Ensete ventricosum, the Drought-Tolerant Tree Against Hunger.</title>
        <authorList>
            <person name="Harrison J."/>
            <person name="Moore K.A."/>
            <person name="Paszkiewicz K."/>
            <person name="Jones T."/>
            <person name="Grant M."/>
            <person name="Ambacheew D."/>
            <person name="Muzemil S."/>
            <person name="Studholme D.J."/>
        </authorList>
    </citation>
    <scope>NUCLEOTIDE SEQUENCE [LARGE SCALE GENOMIC DNA]</scope>
</reference>
<sequence>MNLGHINQNISCTEAYLTARGSYTGMNLGYGNCDFTSKPLSCSIPSPCLQSVEPSKMKMFNKCSDLDGESLVKDFKESELTRTNGCCQYTDIADDGSTTKDTPNSAESYSVNKGKEDRGSHHNPRTHITQNEQIKSVAEKNSSVHSEKLWDGSLQLNTSTTVSTVAFFKRFLNLLEFCLTVAYEYIYIYIRRLILFHGLSCLFNSFVYASIVRSFS</sequence>
<keyword evidence="2" id="KW-0472">Membrane</keyword>
<evidence type="ECO:0000256" key="2">
    <source>
        <dbReference type="SAM" id="Phobius"/>
    </source>
</evidence>
<evidence type="ECO:0000313" key="4">
    <source>
        <dbReference type="Proteomes" id="UP000287651"/>
    </source>
</evidence>
<keyword evidence="2" id="KW-0812">Transmembrane</keyword>
<feature type="compositionally biased region" description="Polar residues" evidence="1">
    <location>
        <begin position="99"/>
        <end position="111"/>
    </location>
</feature>
<dbReference type="EMBL" id="AMZH03005546">
    <property type="protein sequence ID" value="RRT66153.1"/>
    <property type="molecule type" value="Genomic_DNA"/>
</dbReference>
<name>A0A426ZQ60_ENSVE</name>
<protein>
    <submittedName>
        <fullName evidence="3">Uncharacterized protein</fullName>
    </submittedName>
</protein>
<evidence type="ECO:0000256" key="1">
    <source>
        <dbReference type="SAM" id="MobiDB-lite"/>
    </source>
</evidence>
<keyword evidence="2" id="KW-1133">Transmembrane helix</keyword>
<feature type="transmembrane region" description="Helical" evidence="2">
    <location>
        <begin position="194"/>
        <end position="212"/>
    </location>
</feature>
<accession>A0A426ZQ60</accession>
<gene>
    <name evidence="3" type="ORF">B296_00025375</name>
</gene>
<feature type="region of interest" description="Disordered" evidence="1">
    <location>
        <begin position="97"/>
        <end position="125"/>
    </location>
</feature>
<dbReference type="Proteomes" id="UP000287651">
    <property type="component" value="Unassembled WGS sequence"/>
</dbReference>
<comment type="caution">
    <text evidence="3">The sequence shown here is derived from an EMBL/GenBank/DDBJ whole genome shotgun (WGS) entry which is preliminary data.</text>
</comment>